<evidence type="ECO:0000313" key="1">
    <source>
        <dbReference type="EMBL" id="JAD99910.1"/>
    </source>
</evidence>
<name>A0A0A9EPU8_ARUDO</name>
<accession>A0A0A9EPU8</accession>
<sequence length="25" mass="2895">MSTNANQNPWMIFLVRYCGFTRSTG</sequence>
<reference evidence="1" key="1">
    <citation type="submission" date="2014-09" db="EMBL/GenBank/DDBJ databases">
        <authorList>
            <person name="Magalhaes I.L.F."/>
            <person name="Oliveira U."/>
            <person name="Santos F.R."/>
            <person name="Vidigal T.H.D.A."/>
            <person name="Brescovit A.D."/>
            <person name="Santos A.J."/>
        </authorList>
    </citation>
    <scope>NUCLEOTIDE SEQUENCE</scope>
    <source>
        <tissue evidence="1">Shoot tissue taken approximately 20 cm above the soil surface</tissue>
    </source>
</reference>
<organism evidence="1">
    <name type="scientific">Arundo donax</name>
    <name type="common">Giant reed</name>
    <name type="synonym">Donax arundinaceus</name>
    <dbReference type="NCBI Taxonomy" id="35708"/>
    <lineage>
        <taxon>Eukaryota</taxon>
        <taxon>Viridiplantae</taxon>
        <taxon>Streptophyta</taxon>
        <taxon>Embryophyta</taxon>
        <taxon>Tracheophyta</taxon>
        <taxon>Spermatophyta</taxon>
        <taxon>Magnoliopsida</taxon>
        <taxon>Liliopsida</taxon>
        <taxon>Poales</taxon>
        <taxon>Poaceae</taxon>
        <taxon>PACMAD clade</taxon>
        <taxon>Arundinoideae</taxon>
        <taxon>Arundineae</taxon>
        <taxon>Arundo</taxon>
    </lineage>
</organism>
<reference evidence="1" key="2">
    <citation type="journal article" date="2015" name="Data Brief">
        <title>Shoot transcriptome of the giant reed, Arundo donax.</title>
        <authorList>
            <person name="Barrero R.A."/>
            <person name="Guerrero F.D."/>
            <person name="Moolhuijzen P."/>
            <person name="Goolsby J.A."/>
            <person name="Tidwell J."/>
            <person name="Bellgard S.E."/>
            <person name="Bellgard M.I."/>
        </authorList>
    </citation>
    <scope>NUCLEOTIDE SEQUENCE</scope>
    <source>
        <tissue evidence="1">Shoot tissue taken approximately 20 cm above the soil surface</tissue>
    </source>
</reference>
<proteinExistence type="predicted"/>
<dbReference type="AlphaFoldDB" id="A0A0A9EPU8"/>
<dbReference type="EMBL" id="GBRH01197985">
    <property type="protein sequence ID" value="JAD99910.1"/>
    <property type="molecule type" value="Transcribed_RNA"/>
</dbReference>
<protein>
    <submittedName>
        <fullName evidence="1">Uncharacterized protein</fullName>
    </submittedName>
</protein>